<reference evidence="1 2" key="1">
    <citation type="journal article" date="2010" name="Cell">
        <title>The genome of Naegleria gruberi illuminates early eukaryotic versatility.</title>
        <authorList>
            <person name="Fritz-Laylin L.K."/>
            <person name="Prochnik S.E."/>
            <person name="Ginger M.L."/>
            <person name="Dacks J.B."/>
            <person name="Carpenter M.L."/>
            <person name="Field M.C."/>
            <person name="Kuo A."/>
            <person name="Paredez A."/>
            <person name="Chapman J."/>
            <person name="Pham J."/>
            <person name="Shu S."/>
            <person name="Neupane R."/>
            <person name="Cipriano M."/>
            <person name="Mancuso J."/>
            <person name="Tu H."/>
            <person name="Salamov A."/>
            <person name="Lindquist E."/>
            <person name="Shapiro H."/>
            <person name="Lucas S."/>
            <person name="Grigoriev I.V."/>
            <person name="Cande W.Z."/>
            <person name="Fulton C."/>
            <person name="Rokhsar D.S."/>
            <person name="Dawson S.C."/>
        </authorList>
    </citation>
    <scope>NUCLEOTIDE SEQUENCE [LARGE SCALE GENOMIC DNA]</scope>
    <source>
        <strain evidence="1 2">NEG-M</strain>
    </source>
</reference>
<protein>
    <submittedName>
        <fullName evidence="1">Predicted protein</fullName>
    </submittedName>
</protein>
<dbReference type="RefSeq" id="XP_002682132.1">
    <property type="nucleotide sequence ID" value="XM_002682086.1"/>
</dbReference>
<sequence>MCPIVKEWINEDQKENSKTTTTDAETPMDLSFLPHLDTMIKYEIIEFIPTYAKWKSIREVDAHYERHGMPKVTNRVNELRPDQPIITIQHLIQILLMNMIFLKVNTILKQKKNQSTM</sequence>
<dbReference type="EMBL" id="GG738848">
    <property type="protein sequence ID" value="EFC49388.1"/>
    <property type="molecule type" value="Genomic_DNA"/>
</dbReference>
<evidence type="ECO:0000313" key="2">
    <source>
        <dbReference type="Proteomes" id="UP000006671"/>
    </source>
</evidence>
<dbReference type="GeneID" id="8852605"/>
<accession>D2V1X5</accession>
<gene>
    <name evidence="1" type="ORF">NAEGRDRAFT_62728</name>
</gene>
<evidence type="ECO:0000313" key="1">
    <source>
        <dbReference type="EMBL" id="EFC49388.1"/>
    </source>
</evidence>
<name>D2V1X5_NAEGR</name>
<proteinExistence type="predicted"/>
<dbReference type="VEuPathDB" id="AmoebaDB:NAEGRDRAFT_62728"/>
<dbReference type="InParanoid" id="D2V1X5"/>
<dbReference type="AlphaFoldDB" id="D2V1X5"/>
<dbReference type="KEGG" id="ngr:NAEGRDRAFT_62728"/>
<keyword evidence="2" id="KW-1185">Reference proteome</keyword>
<dbReference type="Proteomes" id="UP000006671">
    <property type="component" value="Unassembled WGS sequence"/>
</dbReference>
<organism evidence="2">
    <name type="scientific">Naegleria gruberi</name>
    <name type="common">Amoeba</name>
    <dbReference type="NCBI Taxonomy" id="5762"/>
    <lineage>
        <taxon>Eukaryota</taxon>
        <taxon>Discoba</taxon>
        <taxon>Heterolobosea</taxon>
        <taxon>Tetramitia</taxon>
        <taxon>Eutetramitia</taxon>
        <taxon>Vahlkampfiidae</taxon>
        <taxon>Naegleria</taxon>
    </lineage>
</organism>